<dbReference type="Pfam" id="PF14534">
    <property type="entry name" value="DUF4440"/>
    <property type="match status" value="1"/>
</dbReference>
<dbReference type="SUPFAM" id="SSF54427">
    <property type="entry name" value="NTF2-like"/>
    <property type="match status" value="1"/>
</dbReference>
<organism evidence="2 3">
    <name type="scientific">Seonamhaeicola marinus</name>
    <dbReference type="NCBI Taxonomy" id="1912246"/>
    <lineage>
        <taxon>Bacteria</taxon>
        <taxon>Pseudomonadati</taxon>
        <taxon>Bacteroidota</taxon>
        <taxon>Flavobacteriia</taxon>
        <taxon>Flavobacteriales</taxon>
        <taxon>Flavobacteriaceae</taxon>
    </lineage>
</organism>
<protein>
    <submittedName>
        <fullName evidence="2">Nuclear transport factor 2 family protein</fullName>
    </submittedName>
</protein>
<dbReference type="EMBL" id="VSDQ01000679">
    <property type="protein sequence ID" value="TYA74790.1"/>
    <property type="molecule type" value="Genomic_DNA"/>
</dbReference>
<name>A0A5D0HV88_9FLAO</name>
<dbReference type="InterPro" id="IPR032710">
    <property type="entry name" value="NTF2-like_dom_sf"/>
</dbReference>
<accession>A0A5D0HV88</accession>
<dbReference type="Gene3D" id="3.10.450.50">
    <property type="match status" value="1"/>
</dbReference>
<reference evidence="2 3" key="1">
    <citation type="submission" date="2019-08" db="EMBL/GenBank/DDBJ databases">
        <title>Seonamhaeicola sediminis sp. nov., isolated from marine sediment.</title>
        <authorList>
            <person name="Cao W.R."/>
        </authorList>
    </citation>
    <scope>NUCLEOTIDE SEQUENCE [LARGE SCALE GENOMIC DNA]</scope>
    <source>
        <strain evidence="2 3">B011</strain>
    </source>
</reference>
<dbReference type="OrthoDB" id="997066at2"/>
<dbReference type="AlphaFoldDB" id="A0A5D0HV88"/>
<gene>
    <name evidence="2" type="ORF">FUA24_15900</name>
</gene>
<evidence type="ECO:0000313" key="2">
    <source>
        <dbReference type="EMBL" id="TYA74790.1"/>
    </source>
</evidence>
<dbReference type="RefSeq" id="WP_148544033.1">
    <property type="nucleotide sequence ID" value="NZ_VSDQ01000679.1"/>
</dbReference>
<comment type="caution">
    <text evidence="2">The sequence shown here is derived from an EMBL/GenBank/DDBJ whole genome shotgun (WGS) entry which is preliminary data.</text>
</comment>
<sequence>MSNVQLKHKSEILKAEEEILQAMKNADVSKLSILLHDDLLFSIPNGQTITKAMDLETYSSGNMKIRDIKVSNQDIRHIEDTAVVSMNLEMKGSYFDYVIDGMYKVIRVWKLMDSQWKVIAGSSTQIEENI</sequence>
<dbReference type="Proteomes" id="UP000323930">
    <property type="component" value="Unassembled WGS sequence"/>
</dbReference>
<keyword evidence="3" id="KW-1185">Reference proteome</keyword>
<dbReference type="InterPro" id="IPR027843">
    <property type="entry name" value="DUF4440"/>
</dbReference>
<feature type="domain" description="DUF4440" evidence="1">
    <location>
        <begin position="12"/>
        <end position="118"/>
    </location>
</feature>
<evidence type="ECO:0000313" key="3">
    <source>
        <dbReference type="Proteomes" id="UP000323930"/>
    </source>
</evidence>
<evidence type="ECO:0000259" key="1">
    <source>
        <dbReference type="Pfam" id="PF14534"/>
    </source>
</evidence>
<proteinExistence type="predicted"/>